<keyword evidence="1" id="KW-0812">Transmembrane</keyword>
<dbReference type="EMBL" id="LNTY01000034">
    <property type="protein sequence ID" value="KXF81209.1"/>
    <property type="molecule type" value="Genomic_DNA"/>
</dbReference>
<dbReference type="AlphaFoldDB" id="A0A135I6Z6"/>
<keyword evidence="3" id="KW-1185">Reference proteome</keyword>
<dbReference type="OrthoDB" id="5873677at2"/>
<protein>
    <submittedName>
        <fullName evidence="2">Uncharacterized protein</fullName>
    </submittedName>
</protein>
<dbReference type="Proteomes" id="UP000070529">
    <property type="component" value="Unassembled WGS sequence"/>
</dbReference>
<accession>A0A135I6Z6</accession>
<comment type="caution">
    <text evidence="2">The sequence shown here is derived from an EMBL/GenBank/DDBJ whole genome shotgun (WGS) entry which is preliminary data.</text>
</comment>
<reference evidence="2 3" key="1">
    <citation type="submission" date="2015-11" db="EMBL/GenBank/DDBJ databases">
        <title>Genomic Taxonomy of the Vibrionaceae.</title>
        <authorList>
            <person name="Gomez-Gil B."/>
            <person name="Enciso-Ibarra J."/>
        </authorList>
    </citation>
    <scope>NUCLEOTIDE SEQUENCE [LARGE SCALE GENOMIC DNA]</scope>
    <source>
        <strain evidence="2 3">CAIM 912</strain>
    </source>
</reference>
<feature type="transmembrane region" description="Helical" evidence="1">
    <location>
        <begin position="157"/>
        <end position="178"/>
    </location>
</feature>
<keyword evidence="1" id="KW-0472">Membrane</keyword>
<keyword evidence="1" id="KW-1133">Transmembrane helix</keyword>
<sequence>MLKVTGKNVIAGYAPCPVCHTLSTVHFPSGGKRANTPYLRCGNCDKTVQSADVKHHIAAHYAPTLDNYALRFGADVSAEREQVIANKWAENPDLYAAKMHPIEDDDIATTEEAADDAQCLDAADIEDISPSLTLDHDTQRVVAEPDPKPEQTRAPDWGSMVFLVVCLCLVGGVIVGLVRYKRHAKPLTTTKQELTHE</sequence>
<organism evidence="2 3">
    <name type="scientific">Enterovibrio coralii</name>
    <dbReference type="NCBI Taxonomy" id="294935"/>
    <lineage>
        <taxon>Bacteria</taxon>
        <taxon>Pseudomonadati</taxon>
        <taxon>Pseudomonadota</taxon>
        <taxon>Gammaproteobacteria</taxon>
        <taxon>Vibrionales</taxon>
        <taxon>Vibrionaceae</taxon>
        <taxon>Enterovibrio</taxon>
    </lineage>
</organism>
<proteinExistence type="predicted"/>
<name>A0A135I6Z6_9GAMM</name>
<gene>
    <name evidence="2" type="ORF">ATN88_00095</name>
</gene>
<evidence type="ECO:0000313" key="2">
    <source>
        <dbReference type="EMBL" id="KXF81209.1"/>
    </source>
</evidence>
<evidence type="ECO:0000313" key="3">
    <source>
        <dbReference type="Proteomes" id="UP000070529"/>
    </source>
</evidence>
<dbReference type="RefSeq" id="WP_067415646.1">
    <property type="nucleotide sequence ID" value="NZ_LNTY01000034.1"/>
</dbReference>
<evidence type="ECO:0000256" key="1">
    <source>
        <dbReference type="SAM" id="Phobius"/>
    </source>
</evidence>
<dbReference type="STRING" id="294935.ATN88_00095"/>